<accession>A0A5C8P8G4</accession>
<dbReference type="PANTHER" id="PTHR46438">
    <property type="entry name" value="ALPHA/BETA-HYDROLASES SUPERFAMILY PROTEIN"/>
    <property type="match status" value="1"/>
</dbReference>
<protein>
    <submittedName>
        <fullName evidence="2">Alpha/beta hydrolase</fullName>
    </submittedName>
</protein>
<dbReference type="Gene3D" id="3.40.50.1820">
    <property type="entry name" value="alpha/beta hydrolase"/>
    <property type="match status" value="1"/>
</dbReference>
<dbReference type="InterPro" id="IPR000073">
    <property type="entry name" value="AB_hydrolase_1"/>
</dbReference>
<proteinExistence type="predicted"/>
<evidence type="ECO:0000313" key="2">
    <source>
        <dbReference type="EMBL" id="TXL69676.1"/>
    </source>
</evidence>
<organism evidence="2 3">
    <name type="scientific">Vineibacter terrae</name>
    <dbReference type="NCBI Taxonomy" id="2586908"/>
    <lineage>
        <taxon>Bacteria</taxon>
        <taxon>Pseudomonadati</taxon>
        <taxon>Pseudomonadota</taxon>
        <taxon>Alphaproteobacteria</taxon>
        <taxon>Hyphomicrobiales</taxon>
        <taxon>Vineibacter</taxon>
    </lineage>
</organism>
<name>A0A5C8P8G4_9HYPH</name>
<comment type="caution">
    <text evidence="2">The sequence shown here is derived from an EMBL/GenBank/DDBJ whole genome shotgun (WGS) entry which is preliminary data.</text>
</comment>
<feature type="domain" description="AB hydrolase-1" evidence="1">
    <location>
        <begin position="63"/>
        <end position="277"/>
    </location>
</feature>
<dbReference type="AlphaFoldDB" id="A0A5C8P8G4"/>
<evidence type="ECO:0000313" key="3">
    <source>
        <dbReference type="Proteomes" id="UP000321638"/>
    </source>
</evidence>
<sequence length="285" mass="30907">MRIARCRYERRWSGVARPDNLEYLVNEPQTLTVDVNGFPCRVWRKGNGPKLGFLAGFGGLPRWVPFLDKLAEKRTVIVPSLPGFPGATGHTVLDNHLDWVIAVRQLLQRADLAGADLVGSSVGGAFAADMAAIFPGLVKRLVLMAPFGLFDEKDPATDPWAQRADNVAGLMCAEPDNWRQLVAIPEGANSIEWPIEMTRASEAAARALWPLGNTQLAKRLPLIEAPTLVLWGDNDPIMPTSYAHTIAASIKGQGQVQTIAGAGHLAYLDQPQAVAAAIEMFLAQK</sequence>
<dbReference type="PANTHER" id="PTHR46438:SF11">
    <property type="entry name" value="LIPASE-RELATED"/>
    <property type="match status" value="1"/>
</dbReference>
<dbReference type="PRINTS" id="PR00111">
    <property type="entry name" value="ABHYDROLASE"/>
</dbReference>
<evidence type="ECO:0000259" key="1">
    <source>
        <dbReference type="Pfam" id="PF12697"/>
    </source>
</evidence>
<dbReference type="Proteomes" id="UP000321638">
    <property type="component" value="Unassembled WGS sequence"/>
</dbReference>
<dbReference type="OrthoDB" id="9804723at2"/>
<keyword evidence="2" id="KW-0378">Hydrolase</keyword>
<dbReference type="Pfam" id="PF12697">
    <property type="entry name" value="Abhydrolase_6"/>
    <property type="match status" value="1"/>
</dbReference>
<reference evidence="2 3" key="1">
    <citation type="submission" date="2019-06" db="EMBL/GenBank/DDBJ databases">
        <title>New taxonomy in bacterial strain CC-CFT640, isolated from vineyard.</title>
        <authorList>
            <person name="Lin S.-Y."/>
            <person name="Tsai C.-F."/>
            <person name="Young C.-C."/>
        </authorList>
    </citation>
    <scope>NUCLEOTIDE SEQUENCE [LARGE SCALE GENOMIC DNA]</scope>
    <source>
        <strain evidence="2 3">CC-CFT640</strain>
    </source>
</reference>
<keyword evidence="3" id="KW-1185">Reference proteome</keyword>
<dbReference type="SUPFAM" id="SSF53474">
    <property type="entry name" value="alpha/beta-Hydrolases"/>
    <property type="match status" value="1"/>
</dbReference>
<dbReference type="GO" id="GO:0016787">
    <property type="term" value="F:hydrolase activity"/>
    <property type="evidence" value="ECO:0007669"/>
    <property type="project" value="UniProtKB-KW"/>
</dbReference>
<gene>
    <name evidence="2" type="ORF">FHP25_38090</name>
</gene>
<dbReference type="EMBL" id="VDUZ01000075">
    <property type="protein sequence ID" value="TXL69676.1"/>
    <property type="molecule type" value="Genomic_DNA"/>
</dbReference>
<dbReference type="InterPro" id="IPR029058">
    <property type="entry name" value="AB_hydrolase_fold"/>
</dbReference>